<dbReference type="InterPro" id="IPR052337">
    <property type="entry name" value="SAT4-like"/>
</dbReference>
<dbReference type="HOGENOM" id="CLU_028200_2_1_1"/>
<evidence type="ECO:0000313" key="10">
    <source>
        <dbReference type="Proteomes" id="UP000028545"/>
    </source>
</evidence>
<keyword evidence="4 7" id="KW-0472">Membrane</keyword>
<feature type="transmembrane region" description="Helical" evidence="7">
    <location>
        <begin position="178"/>
        <end position="201"/>
    </location>
</feature>
<dbReference type="PANTHER" id="PTHR33048:SF146">
    <property type="entry name" value="INTEGRAL MEMBRANE PROTEIN"/>
    <property type="match status" value="1"/>
</dbReference>
<accession>A0A084G0D9</accession>
<evidence type="ECO:0000313" key="9">
    <source>
        <dbReference type="EMBL" id="KEZ40801.1"/>
    </source>
</evidence>
<gene>
    <name evidence="9" type="ORF">SAPIO_CDS8039</name>
</gene>
<keyword evidence="10" id="KW-1185">Reference proteome</keyword>
<dbReference type="PANTHER" id="PTHR33048">
    <property type="entry name" value="PTH11-LIKE INTEGRAL MEMBRANE PROTEIN (AFU_ORTHOLOGUE AFUA_5G11245)"/>
    <property type="match status" value="1"/>
</dbReference>
<reference evidence="9 10" key="1">
    <citation type="journal article" date="2014" name="Genome Announc.">
        <title>Draft genome sequence of the pathogenic fungus Scedosporium apiospermum.</title>
        <authorList>
            <person name="Vandeputte P."/>
            <person name="Ghamrawi S."/>
            <person name="Rechenmann M."/>
            <person name="Iltis A."/>
            <person name="Giraud S."/>
            <person name="Fleury M."/>
            <person name="Thornton C."/>
            <person name="Delhaes L."/>
            <person name="Meyer W."/>
            <person name="Papon N."/>
            <person name="Bouchara J.P."/>
        </authorList>
    </citation>
    <scope>NUCLEOTIDE SEQUENCE [LARGE SCALE GENOMIC DNA]</scope>
    <source>
        <strain evidence="9 10">IHEM 14462</strain>
    </source>
</reference>
<evidence type="ECO:0000256" key="1">
    <source>
        <dbReference type="ARBA" id="ARBA00004141"/>
    </source>
</evidence>
<dbReference type="OrthoDB" id="5273647at2759"/>
<evidence type="ECO:0000259" key="8">
    <source>
        <dbReference type="Pfam" id="PF20684"/>
    </source>
</evidence>
<feature type="transmembrane region" description="Helical" evidence="7">
    <location>
        <begin position="53"/>
        <end position="73"/>
    </location>
</feature>
<evidence type="ECO:0000256" key="5">
    <source>
        <dbReference type="ARBA" id="ARBA00038359"/>
    </source>
</evidence>
<feature type="transmembrane region" description="Helical" evidence="7">
    <location>
        <begin position="247"/>
        <end position="271"/>
    </location>
</feature>
<feature type="compositionally biased region" description="Polar residues" evidence="6">
    <location>
        <begin position="314"/>
        <end position="327"/>
    </location>
</feature>
<dbReference type="VEuPathDB" id="FungiDB:SAPIO_CDS8039"/>
<dbReference type="Pfam" id="PF20684">
    <property type="entry name" value="Fung_rhodopsin"/>
    <property type="match status" value="1"/>
</dbReference>
<dbReference type="KEGG" id="sapo:SAPIO_CDS8039"/>
<name>A0A084G0D9_PSEDA</name>
<dbReference type="InterPro" id="IPR049326">
    <property type="entry name" value="Rhodopsin_dom_fungi"/>
</dbReference>
<feature type="transmembrane region" description="Helical" evidence="7">
    <location>
        <begin position="213"/>
        <end position="235"/>
    </location>
</feature>
<dbReference type="GO" id="GO:0016020">
    <property type="term" value="C:membrane"/>
    <property type="evidence" value="ECO:0007669"/>
    <property type="project" value="UniProtKB-SubCell"/>
</dbReference>
<comment type="caution">
    <text evidence="9">The sequence shown here is derived from an EMBL/GenBank/DDBJ whole genome shotgun (WGS) entry which is preliminary data.</text>
</comment>
<dbReference type="GeneID" id="27727111"/>
<evidence type="ECO:0000256" key="3">
    <source>
        <dbReference type="ARBA" id="ARBA00022989"/>
    </source>
</evidence>
<sequence length="383" mass="41986">MTWIVNGTPEVDAESNYKTIVVVSLVLCILATGTSTLRVWVRARVRGMAADDWMAVLSVIFAIIYSIICIVQTKYGLGLPLKLRPEANLVTYTRVNFAGRPIYQIGISFFKISLLISYLRLFKGTNKKLYRKTVWAAIIFVFLGHLGCTLALIFACTPVDKSWNPLKEGKCLAPGPSFTAYSIVTILSGIIVALIPIPVLVKLSISRNRKIGLIGIFMLGLFTTLCSILRCLQINRIQNGDGNSTMLVLWGVIEFNIGNMVSSLPFLTPVFHRRAREYRSKFSGYGSEGGSRHHRGRGGQIYKLSALSRVEDPSSGTLGKGASTSAYITAGPDNTEHSASGSQEDILKRDGDIVNHPSNVIVKSVTYSVRVDDETARDTKESG</sequence>
<evidence type="ECO:0000256" key="2">
    <source>
        <dbReference type="ARBA" id="ARBA00022692"/>
    </source>
</evidence>
<protein>
    <recommendedName>
        <fullName evidence="8">Rhodopsin domain-containing protein</fullName>
    </recommendedName>
</protein>
<comment type="similarity">
    <text evidence="5">Belongs to the SAT4 family.</text>
</comment>
<feature type="region of interest" description="Disordered" evidence="6">
    <location>
        <begin position="313"/>
        <end position="344"/>
    </location>
</feature>
<proteinExistence type="inferred from homology"/>
<evidence type="ECO:0000256" key="7">
    <source>
        <dbReference type="SAM" id="Phobius"/>
    </source>
</evidence>
<feature type="transmembrane region" description="Helical" evidence="7">
    <location>
        <begin position="20"/>
        <end position="41"/>
    </location>
</feature>
<dbReference type="AlphaFoldDB" id="A0A084G0D9"/>
<dbReference type="EMBL" id="JOWA01000117">
    <property type="protein sequence ID" value="KEZ40801.1"/>
    <property type="molecule type" value="Genomic_DNA"/>
</dbReference>
<evidence type="ECO:0000256" key="4">
    <source>
        <dbReference type="ARBA" id="ARBA00023136"/>
    </source>
</evidence>
<dbReference type="Proteomes" id="UP000028545">
    <property type="component" value="Unassembled WGS sequence"/>
</dbReference>
<feature type="transmembrane region" description="Helical" evidence="7">
    <location>
        <begin position="102"/>
        <end position="122"/>
    </location>
</feature>
<feature type="transmembrane region" description="Helical" evidence="7">
    <location>
        <begin position="134"/>
        <end position="155"/>
    </location>
</feature>
<comment type="subcellular location">
    <subcellularLocation>
        <location evidence="1">Membrane</location>
        <topology evidence="1">Multi-pass membrane protein</topology>
    </subcellularLocation>
</comment>
<organism evidence="9 10">
    <name type="scientific">Pseudallescheria apiosperma</name>
    <name type="common">Scedosporium apiospermum</name>
    <dbReference type="NCBI Taxonomy" id="563466"/>
    <lineage>
        <taxon>Eukaryota</taxon>
        <taxon>Fungi</taxon>
        <taxon>Dikarya</taxon>
        <taxon>Ascomycota</taxon>
        <taxon>Pezizomycotina</taxon>
        <taxon>Sordariomycetes</taxon>
        <taxon>Hypocreomycetidae</taxon>
        <taxon>Microascales</taxon>
        <taxon>Microascaceae</taxon>
        <taxon>Scedosporium</taxon>
    </lineage>
</organism>
<dbReference type="OMA" id="LWATIEM"/>
<evidence type="ECO:0000256" key="6">
    <source>
        <dbReference type="SAM" id="MobiDB-lite"/>
    </source>
</evidence>
<keyword evidence="3 7" id="KW-1133">Transmembrane helix</keyword>
<dbReference type="RefSeq" id="XP_016640600.1">
    <property type="nucleotide sequence ID" value="XM_016789765.1"/>
</dbReference>
<keyword evidence="2 7" id="KW-0812">Transmembrane</keyword>
<feature type="domain" description="Rhodopsin" evidence="8">
    <location>
        <begin position="37"/>
        <end position="273"/>
    </location>
</feature>